<evidence type="ECO:0000313" key="3">
    <source>
        <dbReference type="Proteomes" id="UP000192840"/>
    </source>
</evidence>
<evidence type="ECO:0000256" key="1">
    <source>
        <dbReference type="SAM" id="Phobius"/>
    </source>
</evidence>
<keyword evidence="3" id="KW-1185">Reference proteome</keyword>
<dbReference type="eggNOG" id="ENOG502ZSN2">
    <property type="taxonomic scope" value="Bacteria"/>
</dbReference>
<gene>
    <name evidence="2" type="ORF">SAMN05660733_07628</name>
</gene>
<name>A0A1W2FQE5_9PSEU</name>
<keyword evidence="1" id="KW-1133">Transmembrane helix</keyword>
<dbReference type="AlphaFoldDB" id="A0A1W2FQE5"/>
<organism evidence="2 3">
    <name type="scientific">Lentzea albidocapillata</name>
    <dbReference type="NCBI Taxonomy" id="40571"/>
    <lineage>
        <taxon>Bacteria</taxon>
        <taxon>Bacillati</taxon>
        <taxon>Actinomycetota</taxon>
        <taxon>Actinomycetes</taxon>
        <taxon>Pseudonocardiales</taxon>
        <taxon>Pseudonocardiaceae</taxon>
        <taxon>Lentzea</taxon>
    </lineage>
</organism>
<dbReference type="STRING" id="40571.SAMN05660733_07628"/>
<sequence>MHYGIEDHPDLQDSAWIRGANRRAKREVRRQRRQARARRHRGKIIAVIALVTVGAVVFGLNRAGTFDNVSPPDAPNLNLPYSGVNVEQPFAGTHAEQWSEGERGIVLPSTDPAFEQVRQALIAARLEPATISELKPDRYLALLAPGAREQVSAHLHNWTTRLKPGTKLLPNGIRVSGTMALGEKDGHQTVTADYVFAYAFEPPDPKKLVDQMEMIAAVREKITYTVTPEGLWPTDARGHRYSIACQALAEGFLGPQFIEPPKQVGSPLNDDKKYFTAGGEVPTENTCN</sequence>
<accession>A0A1W2FQE5</accession>
<keyword evidence="1" id="KW-0472">Membrane</keyword>
<proteinExistence type="predicted"/>
<dbReference type="RefSeq" id="WP_030479408.1">
    <property type="nucleotide sequence ID" value="NZ_FWYC01000021.1"/>
</dbReference>
<keyword evidence="1" id="KW-0812">Transmembrane</keyword>
<dbReference type="Proteomes" id="UP000192840">
    <property type="component" value="Unassembled WGS sequence"/>
</dbReference>
<reference evidence="3" key="1">
    <citation type="submission" date="2017-04" db="EMBL/GenBank/DDBJ databases">
        <authorList>
            <person name="Varghese N."/>
            <person name="Submissions S."/>
        </authorList>
    </citation>
    <scope>NUCLEOTIDE SEQUENCE [LARGE SCALE GENOMIC DNA]</scope>
    <source>
        <strain evidence="3">DSM 44073</strain>
    </source>
</reference>
<feature type="transmembrane region" description="Helical" evidence="1">
    <location>
        <begin position="42"/>
        <end position="60"/>
    </location>
</feature>
<protein>
    <submittedName>
        <fullName evidence="2">Uncharacterized protein</fullName>
    </submittedName>
</protein>
<dbReference type="EMBL" id="FWYC01000021">
    <property type="protein sequence ID" value="SMD24155.1"/>
    <property type="molecule type" value="Genomic_DNA"/>
</dbReference>
<dbReference type="OrthoDB" id="4549522at2"/>
<evidence type="ECO:0000313" key="2">
    <source>
        <dbReference type="EMBL" id="SMD24155.1"/>
    </source>
</evidence>